<evidence type="ECO:0000313" key="1">
    <source>
        <dbReference type="EMBL" id="AQS60201.1"/>
    </source>
</evidence>
<evidence type="ECO:0000313" key="2">
    <source>
        <dbReference type="Proteomes" id="UP000189464"/>
    </source>
</evidence>
<dbReference type="KEGG" id="dfg:B0537_14630"/>
<reference evidence="1 2" key="1">
    <citation type="journal article" date="2016" name="Int. J. Syst. Evol. Microbiol.">
        <title>Desulfotomaculum ferrireducens sp. nov., a moderately thermophilic sulfate-reducing and dissimilatory Fe(III)-reducing bacterium isolated from compost.</title>
        <authorList>
            <person name="Yang G."/>
            <person name="Guo J."/>
            <person name="Zhuang L."/>
            <person name="Yuan Y."/>
            <person name="Zhou S."/>
        </authorList>
    </citation>
    <scope>NUCLEOTIDE SEQUENCE [LARGE SCALE GENOMIC DNA]</scope>
    <source>
        <strain evidence="1 2">GSS09</strain>
    </source>
</reference>
<gene>
    <name evidence="1" type="ORF">B0537_14630</name>
</gene>
<dbReference type="AlphaFoldDB" id="A0A1S6IZK0"/>
<protein>
    <submittedName>
        <fullName evidence="1">Uncharacterized protein</fullName>
    </submittedName>
</protein>
<keyword evidence="2" id="KW-1185">Reference proteome</keyword>
<name>A0A1S6IZK0_9FIRM</name>
<dbReference type="EMBL" id="CP019698">
    <property type="protein sequence ID" value="AQS60201.1"/>
    <property type="molecule type" value="Genomic_DNA"/>
</dbReference>
<proteinExistence type="predicted"/>
<sequence>MTILPILITPVTLLYILNKSFKKCCPRVRKKAAPEARAVLLEEEVPYHKVGFLNNVPILRILEPEKMSNNKHEIVAEYGDDAK</sequence>
<organism evidence="1 2">
    <name type="scientific">Desulforamulus ferrireducens</name>
    <dbReference type="NCBI Taxonomy" id="1833852"/>
    <lineage>
        <taxon>Bacteria</taxon>
        <taxon>Bacillati</taxon>
        <taxon>Bacillota</taxon>
        <taxon>Clostridia</taxon>
        <taxon>Eubacteriales</taxon>
        <taxon>Peptococcaceae</taxon>
        <taxon>Desulforamulus</taxon>
    </lineage>
</organism>
<dbReference type="Proteomes" id="UP000189464">
    <property type="component" value="Chromosome"/>
</dbReference>
<accession>A0A1S6IZK0</accession>